<organism evidence="6 7">
    <name type="scientific">Streblomastix strix</name>
    <dbReference type="NCBI Taxonomy" id="222440"/>
    <lineage>
        <taxon>Eukaryota</taxon>
        <taxon>Metamonada</taxon>
        <taxon>Preaxostyla</taxon>
        <taxon>Oxymonadida</taxon>
        <taxon>Streblomastigidae</taxon>
        <taxon>Streblomastix</taxon>
    </lineage>
</organism>
<dbReference type="PANTHER" id="PTHR24348:SF22">
    <property type="entry name" value="NON-SPECIFIC SERINE_THREONINE PROTEIN KINASE"/>
    <property type="match status" value="1"/>
</dbReference>
<evidence type="ECO:0000256" key="2">
    <source>
        <dbReference type="ARBA" id="ARBA00022741"/>
    </source>
</evidence>
<dbReference type="InterPro" id="IPR000719">
    <property type="entry name" value="Prot_kinase_dom"/>
</dbReference>
<comment type="caution">
    <text evidence="6">The sequence shown here is derived from an EMBL/GenBank/DDBJ whole genome shotgun (WGS) entry which is preliminary data.</text>
</comment>
<name>A0A5J4PQF9_9EUKA</name>
<dbReference type="EMBL" id="SNRW01049066">
    <property type="protein sequence ID" value="KAA6311826.1"/>
    <property type="molecule type" value="Genomic_DNA"/>
</dbReference>
<keyword evidence="4" id="KW-0067">ATP-binding</keyword>
<keyword evidence="3" id="KW-0418">Kinase</keyword>
<accession>A0A5J4PQF9</accession>
<dbReference type="GO" id="GO:0005776">
    <property type="term" value="C:autophagosome"/>
    <property type="evidence" value="ECO:0007669"/>
    <property type="project" value="TreeGrafter"/>
</dbReference>
<proteinExistence type="predicted"/>
<dbReference type="GO" id="GO:0004674">
    <property type="term" value="F:protein serine/threonine kinase activity"/>
    <property type="evidence" value="ECO:0007669"/>
    <property type="project" value="InterPro"/>
</dbReference>
<dbReference type="SUPFAM" id="SSF56112">
    <property type="entry name" value="Protein kinase-like (PK-like)"/>
    <property type="match status" value="1"/>
</dbReference>
<dbReference type="Pfam" id="PF00069">
    <property type="entry name" value="Pkinase"/>
    <property type="match status" value="1"/>
</dbReference>
<feature type="domain" description="Protein kinase" evidence="5">
    <location>
        <begin position="1"/>
        <end position="134"/>
    </location>
</feature>
<dbReference type="GO" id="GO:0034727">
    <property type="term" value="P:piecemeal microautophagy of the nucleus"/>
    <property type="evidence" value="ECO:0007669"/>
    <property type="project" value="TreeGrafter"/>
</dbReference>
<dbReference type="GO" id="GO:0000422">
    <property type="term" value="P:autophagy of mitochondrion"/>
    <property type="evidence" value="ECO:0007669"/>
    <property type="project" value="TreeGrafter"/>
</dbReference>
<dbReference type="Proteomes" id="UP000324800">
    <property type="component" value="Unassembled WGS sequence"/>
</dbReference>
<keyword evidence="2" id="KW-0547">Nucleotide-binding</keyword>
<dbReference type="AlphaFoldDB" id="A0A5J4PQF9"/>
<dbReference type="GO" id="GO:0034045">
    <property type="term" value="C:phagophore assembly site membrane"/>
    <property type="evidence" value="ECO:0007669"/>
    <property type="project" value="TreeGrafter"/>
</dbReference>
<dbReference type="GO" id="GO:0042594">
    <property type="term" value="P:response to starvation"/>
    <property type="evidence" value="ECO:0007669"/>
    <property type="project" value="TreeGrafter"/>
</dbReference>
<gene>
    <name evidence="6" type="ORF">EZS28_056046</name>
</gene>
<keyword evidence="1" id="KW-0808">Transferase</keyword>
<dbReference type="InterPro" id="IPR011009">
    <property type="entry name" value="Kinase-like_dom_sf"/>
</dbReference>
<evidence type="ECO:0000259" key="5">
    <source>
        <dbReference type="PROSITE" id="PS50011"/>
    </source>
</evidence>
<sequence>DQKPKAGAFGKFIFASHTKKGQQVAVKQLDYRSADQKSKVDQEYKLMKEAFKTMKKALPSDSFIPLVQPIDFLTSDDRNQAFLILEYCSKGDMRDQIKEMRQRGMKMGEEMCLVYIGEIASALNLMHKNKIIHA</sequence>
<evidence type="ECO:0000313" key="6">
    <source>
        <dbReference type="EMBL" id="KAA6311826.1"/>
    </source>
</evidence>
<reference evidence="6 7" key="1">
    <citation type="submission" date="2019-03" db="EMBL/GenBank/DDBJ databases">
        <title>Single cell metagenomics reveals metabolic interactions within the superorganism composed of flagellate Streblomastix strix and complex community of Bacteroidetes bacteria on its surface.</title>
        <authorList>
            <person name="Treitli S.C."/>
            <person name="Kolisko M."/>
            <person name="Husnik F."/>
            <person name="Keeling P."/>
            <person name="Hampl V."/>
        </authorList>
    </citation>
    <scope>NUCLEOTIDE SEQUENCE [LARGE SCALE GENOMIC DNA]</scope>
    <source>
        <strain evidence="6">ST1C</strain>
    </source>
</reference>
<dbReference type="Gene3D" id="1.10.510.10">
    <property type="entry name" value="Transferase(Phosphotransferase) domain 1"/>
    <property type="match status" value="1"/>
</dbReference>
<dbReference type="GO" id="GO:0061709">
    <property type="term" value="P:reticulophagy"/>
    <property type="evidence" value="ECO:0007669"/>
    <property type="project" value="TreeGrafter"/>
</dbReference>
<dbReference type="GO" id="GO:0005524">
    <property type="term" value="F:ATP binding"/>
    <property type="evidence" value="ECO:0007669"/>
    <property type="project" value="UniProtKB-KW"/>
</dbReference>
<dbReference type="GO" id="GO:0000045">
    <property type="term" value="P:autophagosome assembly"/>
    <property type="evidence" value="ECO:0007669"/>
    <property type="project" value="TreeGrafter"/>
</dbReference>
<evidence type="ECO:0000256" key="4">
    <source>
        <dbReference type="ARBA" id="ARBA00022840"/>
    </source>
</evidence>
<dbReference type="GO" id="GO:0005829">
    <property type="term" value="C:cytosol"/>
    <property type="evidence" value="ECO:0007669"/>
    <property type="project" value="TreeGrafter"/>
</dbReference>
<feature type="non-terminal residue" evidence="6">
    <location>
        <position position="134"/>
    </location>
</feature>
<evidence type="ECO:0000256" key="3">
    <source>
        <dbReference type="ARBA" id="ARBA00022777"/>
    </source>
</evidence>
<dbReference type="PANTHER" id="PTHR24348">
    <property type="entry name" value="SERINE/THREONINE-PROTEIN KINASE UNC-51-RELATED"/>
    <property type="match status" value="1"/>
</dbReference>
<dbReference type="PROSITE" id="PS50011">
    <property type="entry name" value="PROTEIN_KINASE_DOM"/>
    <property type="match status" value="1"/>
</dbReference>
<dbReference type="GO" id="GO:0010506">
    <property type="term" value="P:regulation of autophagy"/>
    <property type="evidence" value="ECO:0007669"/>
    <property type="project" value="InterPro"/>
</dbReference>
<dbReference type="InterPro" id="IPR045269">
    <property type="entry name" value="Atg1-like"/>
</dbReference>
<evidence type="ECO:0000256" key="1">
    <source>
        <dbReference type="ARBA" id="ARBA00022679"/>
    </source>
</evidence>
<evidence type="ECO:0000313" key="7">
    <source>
        <dbReference type="Proteomes" id="UP000324800"/>
    </source>
</evidence>
<feature type="non-terminal residue" evidence="6">
    <location>
        <position position="1"/>
    </location>
</feature>
<protein>
    <recommendedName>
        <fullName evidence="5">Protein kinase domain-containing protein</fullName>
    </recommendedName>
</protein>